<protein>
    <recommendedName>
        <fullName evidence="18">Integrase catalytic domain-containing protein</fullName>
    </recommendedName>
</protein>
<keyword evidence="9" id="KW-0229">DNA integration</keyword>
<keyword evidence="3" id="KW-0540">Nuclease</keyword>
<evidence type="ECO:0000256" key="8">
    <source>
        <dbReference type="ARBA" id="ARBA00022884"/>
    </source>
</evidence>
<dbReference type="CDD" id="cd09272">
    <property type="entry name" value="RNase_HI_RT_Ty1"/>
    <property type="match status" value="1"/>
</dbReference>
<feature type="compositionally biased region" description="Polar residues" evidence="17">
    <location>
        <begin position="218"/>
        <end position="231"/>
    </location>
</feature>
<dbReference type="GO" id="GO:0003723">
    <property type="term" value="F:RNA binding"/>
    <property type="evidence" value="ECO:0007669"/>
    <property type="project" value="UniProtKB-KW"/>
</dbReference>
<evidence type="ECO:0000256" key="13">
    <source>
        <dbReference type="ARBA" id="ARBA00023172"/>
    </source>
</evidence>
<evidence type="ECO:0000256" key="10">
    <source>
        <dbReference type="ARBA" id="ARBA00022918"/>
    </source>
</evidence>
<proteinExistence type="predicted"/>
<keyword evidence="11" id="KW-0239">DNA-directed DNA polymerase</keyword>
<dbReference type="GO" id="GO:0046872">
    <property type="term" value="F:metal ion binding"/>
    <property type="evidence" value="ECO:0007669"/>
    <property type="project" value="UniProtKB-KW"/>
</dbReference>
<accession>A0A1V6SAK2</accession>
<keyword evidence="7" id="KW-0460">Magnesium</keyword>
<evidence type="ECO:0000256" key="7">
    <source>
        <dbReference type="ARBA" id="ARBA00022842"/>
    </source>
</evidence>
<evidence type="ECO:0000256" key="5">
    <source>
        <dbReference type="ARBA" id="ARBA00022759"/>
    </source>
</evidence>
<dbReference type="Pfam" id="PF00665">
    <property type="entry name" value="rve"/>
    <property type="match status" value="1"/>
</dbReference>
<dbReference type="InterPro" id="IPR001584">
    <property type="entry name" value="Integrase_cat-core"/>
</dbReference>
<dbReference type="GO" id="GO:0003887">
    <property type="term" value="F:DNA-directed DNA polymerase activity"/>
    <property type="evidence" value="ECO:0007669"/>
    <property type="project" value="UniProtKB-KW"/>
</dbReference>
<keyword evidence="13" id="KW-0233">DNA recombination</keyword>
<keyword evidence="8" id="KW-0694">RNA-binding</keyword>
<keyword evidence="20" id="KW-1185">Reference proteome</keyword>
<evidence type="ECO:0000256" key="11">
    <source>
        <dbReference type="ARBA" id="ARBA00022932"/>
    </source>
</evidence>
<dbReference type="GO" id="GO:0005634">
    <property type="term" value="C:nucleus"/>
    <property type="evidence" value="ECO:0007669"/>
    <property type="project" value="UniProtKB-ARBA"/>
</dbReference>
<dbReference type="InterPro" id="IPR039537">
    <property type="entry name" value="Retrotran_Ty1/copia-like"/>
</dbReference>
<evidence type="ECO:0000256" key="12">
    <source>
        <dbReference type="ARBA" id="ARBA00023125"/>
    </source>
</evidence>
<feature type="compositionally biased region" description="Low complexity" evidence="17">
    <location>
        <begin position="328"/>
        <end position="345"/>
    </location>
</feature>
<comment type="caution">
    <text evidence="19">The sequence shown here is derived from an EMBL/GenBank/DDBJ whole genome shotgun (WGS) entry which is preliminary data.</text>
</comment>
<evidence type="ECO:0000256" key="14">
    <source>
        <dbReference type="ARBA" id="ARBA00023268"/>
    </source>
</evidence>
<dbReference type="STRING" id="254877.A0A1V6SAK2"/>
<sequence>MSALVHDSPDRAVTAIEPLTGSDNFATWKRLMTSYLKARQVWDVVSGDLQRPDCLFKYAKPITADIHPLVEPHLNGAVRQRTIVLEVEVQAFERHREWSRREAEAYHTIFRYLSPHISIHVAGLETSRDLWNELEERYRRMELATFCELFAQLRETTGERCASARDFVDRVWLLVDRLNAIAPGSIGDKAHIAILLTQIGPEYILVVDAIQNDKDPVNPTTIGNRLSNAEQTVRRKESPAPPQGVPGPSINTVQRNPKKCIYCKKRGHVVAECWKKQREKHPPRDHALKAERSGRSAGPADFQETEDQYREGESDDPLYPRTATPVDPGLGRHQPHLLGPGLLQQSAAPPGDAGHGGRSSESRRDWYGEAHAPREVQPTPGVEECVLRATRRMKLISVPKLLRDRYSVVAHPQNVFVQRRGRTVGTAYHAEEDLLILRCNVSKSSRERVQLAMAPATHGHADSLEPQAVAMDVDDPQESSGAECAASTSELGGEAMILEEDACKGADQASEALWHARMGHLNRGDLRVVLRRNGTPYRLLTQAQLLATPQCPACMSGKQYQKRNSRARRPRLHSTRTFETIHSDIMEMPIAKDGSRYVITFTDDYSRGSWAYAMRWKHEALQKFRHFEAWVHRQFGAQIKRFLTDNGREYLPIGTHLEAQGVEFDTSPPYCKGQNGLAERTNRTIRERINTLLSDARLPHSWWTELLETVVYLKLRAPASILQKKTPFEILYGKPPSLLHLRRIGSRAWVLIPKEHRAKLGPRSSECRLLGYCEPNQYKLYEIHSGKTVFSRDVEFDERTPVAPLIEGETGNDLPDHAPPSRVFPPAVPSPSSASPTPPASPPDSAERPKTPSQPVEEALPPVNPIEQEAESTQDLGYSIYGRRRRPSRRLLESLGKVYTAGTLRAASASTVDPSTFHEAVSGPNQLEWWAAIQKEYASLLEHGTWEKVLRTDVPVGNHVIGCKWVFKTKANGMRKARLVIKGYRQKHGIDYHETFAAVSRMDSVRCIIASAVLRGWKIHQFDAVTAFLHGDVDSSIYMELPEGFEEPGYVCRLRRSLYGLKQAPPIWYQCIHRVLAAHGFTMAQSDNCVFYKSNCVICVYVDDFLVAAADSHEIAQVQRALETEFQLNDLGIPRSFLGIQFDFQADGSVSIHQHQYIQKANSGYFGMETCQTKNTPMDPKQALNRRPDEEPPDEEAKARFAAATGSLMYLMVGTRPGIAFALGTLSRFTSQPQSHHQVALQRLLRYVKSTQYHRITYRSGQLSGYTDADFGGSVVTDGAYSTSGYVFQLAGAPVSWSSKRQGEVATSTTHAEYIGQYNAILHLQWLRTFLAETQLYRSPVTNIMADNQSAIALSRNPEFHKRTKHFNVKFHYQRAVLSTGEIGLQYVPTEGQAPDGLTKPLGPTSFVKFCSLLGIDASETPRQHA</sequence>
<evidence type="ECO:0000256" key="3">
    <source>
        <dbReference type="ARBA" id="ARBA00022722"/>
    </source>
</evidence>
<keyword evidence="14" id="KW-0511">Multifunctional enzyme</keyword>
<dbReference type="InterPro" id="IPR013103">
    <property type="entry name" value="RVT_2"/>
</dbReference>
<name>A0A1V6SAK2_9EURO</name>
<dbReference type="Gene3D" id="3.30.420.10">
    <property type="entry name" value="Ribonuclease H-like superfamily/Ribonuclease H"/>
    <property type="match status" value="1"/>
</dbReference>
<feature type="domain" description="Integrase catalytic" evidence="18">
    <location>
        <begin position="566"/>
        <end position="735"/>
    </location>
</feature>
<evidence type="ECO:0000256" key="6">
    <source>
        <dbReference type="ARBA" id="ARBA00022801"/>
    </source>
</evidence>
<keyword evidence="5" id="KW-0255">Endonuclease</keyword>
<dbReference type="InterPro" id="IPR036397">
    <property type="entry name" value="RNaseH_sf"/>
</dbReference>
<dbReference type="EMBL" id="MLQL01000086">
    <property type="protein sequence ID" value="OQE10613.1"/>
    <property type="molecule type" value="Genomic_DNA"/>
</dbReference>
<dbReference type="PROSITE" id="PS50994">
    <property type="entry name" value="INTEGRASE"/>
    <property type="match status" value="1"/>
</dbReference>
<keyword evidence="6" id="KW-0378">Hydrolase</keyword>
<comment type="catalytic activity">
    <reaction evidence="16">
        <text>DNA(n) + a 2'-deoxyribonucleoside 5'-triphosphate = DNA(n+1) + diphosphate</text>
        <dbReference type="Rhea" id="RHEA:22508"/>
        <dbReference type="Rhea" id="RHEA-COMP:17339"/>
        <dbReference type="Rhea" id="RHEA-COMP:17340"/>
        <dbReference type="ChEBI" id="CHEBI:33019"/>
        <dbReference type="ChEBI" id="CHEBI:61560"/>
        <dbReference type="ChEBI" id="CHEBI:173112"/>
        <dbReference type="EC" id="2.7.7.7"/>
    </reaction>
</comment>
<keyword evidence="10" id="KW-0695">RNA-directed DNA polymerase</keyword>
<feature type="region of interest" description="Disordered" evidence="17">
    <location>
        <begin position="1175"/>
        <end position="1194"/>
    </location>
</feature>
<dbReference type="GO" id="GO:0015074">
    <property type="term" value="P:DNA integration"/>
    <property type="evidence" value="ECO:0007669"/>
    <property type="project" value="UniProtKB-KW"/>
</dbReference>
<dbReference type="PANTHER" id="PTHR42648">
    <property type="entry name" value="TRANSPOSASE, PUTATIVE-RELATED"/>
    <property type="match status" value="1"/>
</dbReference>
<dbReference type="GO" id="GO:0016787">
    <property type="term" value="F:hydrolase activity"/>
    <property type="evidence" value="ECO:0007669"/>
    <property type="project" value="UniProtKB-KW"/>
</dbReference>
<comment type="catalytic activity">
    <reaction evidence="15">
        <text>DNA(n) + a 2'-deoxyribonucleoside 5'-triphosphate = DNA(n+1) + diphosphate</text>
        <dbReference type="Rhea" id="RHEA:22508"/>
        <dbReference type="Rhea" id="RHEA-COMP:17339"/>
        <dbReference type="Rhea" id="RHEA-COMP:17340"/>
        <dbReference type="ChEBI" id="CHEBI:33019"/>
        <dbReference type="ChEBI" id="CHEBI:61560"/>
        <dbReference type="ChEBI" id="CHEBI:173112"/>
        <dbReference type="EC" id="2.7.7.49"/>
    </reaction>
</comment>
<evidence type="ECO:0000259" key="18">
    <source>
        <dbReference type="PROSITE" id="PS50994"/>
    </source>
</evidence>
<dbReference type="InterPro" id="IPR043502">
    <property type="entry name" value="DNA/RNA_pol_sf"/>
</dbReference>
<gene>
    <name evidence="19" type="ORF">PENFLA_c086G08581</name>
</gene>
<evidence type="ECO:0000256" key="4">
    <source>
        <dbReference type="ARBA" id="ARBA00022723"/>
    </source>
</evidence>
<dbReference type="InterPro" id="IPR012337">
    <property type="entry name" value="RNaseH-like_sf"/>
</dbReference>
<keyword evidence="4" id="KW-0479">Metal-binding</keyword>
<feature type="region of interest" description="Disordered" evidence="17">
    <location>
        <begin position="216"/>
        <end position="252"/>
    </location>
</feature>
<evidence type="ECO:0000256" key="2">
    <source>
        <dbReference type="ARBA" id="ARBA00022695"/>
    </source>
</evidence>
<dbReference type="Pfam" id="PF14223">
    <property type="entry name" value="Retrotran_gag_2"/>
    <property type="match status" value="1"/>
</dbReference>
<keyword evidence="11" id="KW-0808">Transferase</keyword>
<evidence type="ECO:0000256" key="17">
    <source>
        <dbReference type="SAM" id="MobiDB-lite"/>
    </source>
</evidence>
<feature type="compositionally biased region" description="Basic and acidic residues" evidence="17">
    <location>
        <begin position="274"/>
        <end position="294"/>
    </location>
</feature>
<dbReference type="SUPFAM" id="SSF53098">
    <property type="entry name" value="Ribonuclease H-like"/>
    <property type="match status" value="1"/>
</dbReference>
<dbReference type="GO" id="GO:0004519">
    <property type="term" value="F:endonuclease activity"/>
    <property type="evidence" value="ECO:0007669"/>
    <property type="project" value="UniProtKB-KW"/>
</dbReference>
<dbReference type="PANTHER" id="PTHR42648:SF11">
    <property type="entry name" value="TRANSPOSON TY4-P GAG-POL POLYPROTEIN"/>
    <property type="match status" value="1"/>
</dbReference>
<evidence type="ECO:0000256" key="1">
    <source>
        <dbReference type="ARBA" id="ARBA00022578"/>
    </source>
</evidence>
<reference evidence="20" key="1">
    <citation type="journal article" date="2017" name="Nat. Microbiol.">
        <title>Global analysis of biosynthetic gene clusters reveals vast potential of secondary metabolite production in Penicillium species.</title>
        <authorList>
            <person name="Nielsen J.C."/>
            <person name="Grijseels S."/>
            <person name="Prigent S."/>
            <person name="Ji B."/>
            <person name="Dainat J."/>
            <person name="Nielsen K.F."/>
            <person name="Frisvad J.C."/>
            <person name="Workman M."/>
            <person name="Nielsen J."/>
        </authorList>
    </citation>
    <scope>NUCLEOTIDE SEQUENCE [LARGE SCALE GENOMIC DNA]</scope>
    <source>
        <strain evidence="20">IBT 14082</strain>
    </source>
</reference>
<dbReference type="Proteomes" id="UP000191342">
    <property type="component" value="Unassembled WGS sequence"/>
</dbReference>
<evidence type="ECO:0000313" key="19">
    <source>
        <dbReference type="EMBL" id="OQE10613.1"/>
    </source>
</evidence>
<evidence type="ECO:0000256" key="16">
    <source>
        <dbReference type="ARBA" id="ARBA00049244"/>
    </source>
</evidence>
<dbReference type="OrthoDB" id="4496038at2759"/>
<feature type="region of interest" description="Disordered" evidence="17">
    <location>
        <begin position="274"/>
        <end position="363"/>
    </location>
</feature>
<evidence type="ECO:0000256" key="15">
    <source>
        <dbReference type="ARBA" id="ARBA00048173"/>
    </source>
</evidence>
<dbReference type="InterPro" id="IPR057670">
    <property type="entry name" value="SH3_retrovirus"/>
</dbReference>
<organism evidence="19 20">
    <name type="scientific">Penicillium flavigenum</name>
    <dbReference type="NCBI Taxonomy" id="254877"/>
    <lineage>
        <taxon>Eukaryota</taxon>
        <taxon>Fungi</taxon>
        <taxon>Dikarya</taxon>
        <taxon>Ascomycota</taxon>
        <taxon>Pezizomycotina</taxon>
        <taxon>Eurotiomycetes</taxon>
        <taxon>Eurotiomycetidae</taxon>
        <taxon>Eurotiales</taxon>
        <taxon>Aspergillaceae</taxon>
        <taxon>Penicillium</taxon>
    </lineage>
</organism>
<evidence type="ECO:0000313" key="20">
    <source>
        <dbReference type="Proteomes" id="UP000191342"/>
    </source>
</evidence>
<dbReference type="GO" id="GO:0006310">
    <property type="term" value="P:DNA recombination"/>
    <property type="evidence" value="ECO:0007669"/>
    <property type="project" value="UniProtKB-KW"/>
</dbReference>
<dbReference type="Pfam" id="PF25597">
    <property type="entry name" value="SH3_retrovirus"/>
    <property type="match status" value="1"/>
</dbReference>
<dbReference type="SUPFAM" id="SSF56672">
    <property type="entry name" value="DNA/RNA polymerases"/>
    <property type="match status" value="1"/>
</dbReference>
<evidence type="ECO:0000256" key="9">
    <source>
        <dbReference type="ARBA" id="ARBA00022908"/>
    </source>
</evidence>
<dbReference type="GO" id="GO:0003677">
    <property type="term" value="F:DNA binding"/>
    <property type="evidence" value="ECO:0007669"/>
    <property type="project" value="UniProtKB-KW"/>
</dbReference>
<dbReference type="Pfam" id="PF07727">
    <property type="entry name" value="RVT_2"/>
    <property type="match status" value="1"/>
</dbReference>
<feature type="region of interest" description="Disordered" evidence="17">
    <location>
        <begin position="805"/>
        <end position="880"/>
    </location>
</feature>
<keyword evidence="1" id="KW-0815">Transposition</keyword>
<keyword evidence="12" id="KW-0238">DNA-binding</keyword>
<dbReference type="GO" id="GO:0003964">
    <property type="term" value="F:RNA-directed DNA polymerase activity"/>
    <property type="evidence" value="ECO:0007669"/>
    <property type="project" value="UniProtKB-KW"/>
</dbReference>
<keyword evidence="2" id="KW-0548">Nucleotidyltransferase</keyword>
<dbReference type="GO" id="GO:0032196">
    <property type="term" value="P:transposition"/>
    <property type="evidence" value="ECO:0007669"/>
    <property type="project" value="UniProtKB-KW"/>
</dbReference>